<dbReference type="SUPFAM" id="SSF46689">
    <property type="entry name" value="Homeodomain-like"/>
    <property type="match status" value="1"/>
</dbReference>
<dbReference type="Pfam" id="PF00440">
    <property type="entry name" value="TetR_N"/>
    <property type="match status" value="1"/>
</dbReference>
<dbReference type="InterPro" id="IPR036271">
    <property type="entry name" value="Tet_transcr_reg_TetR-rel_C_sf"/>
</dbReference>
<gene>
    <name evidence="6" type="ORF">DW322_05940</name>
</gene>
<evidence type="ECO:0000256" key="3">
    <source>
        <dbReference type="ARBA" id="ARBA00023163"/>
    </source>
</evidence>
<dbReference type="InterPro" id="IPR023772">
    <property type="entry name" value="DNA-bd_HTH_TetR-type_CS"/>
</dbReference>
<keyword evidence="1" id="KW-0805">Transcription regulation</keyword>
<dbReference type="Proteomes" id="UP000471120">
    <property type="component" value="Unassembled WGS sequence"/>
</dbReference>
<dbReference type="PANTHER" id="PTHR47506:SF3">
    <property type="entry name" value="HTH-TYPE TRANSCRIPTIONAL REGULATOR LMRA"/>
    <property type="match status" value="1"/>
</dbReference>
<evidence type="ECO:0000313" key="7">
    <source>
        <dbReference type="Proteomes" id="UP000471120"/>
    </source>
</evidence>
<dbReference type="SUPFAM" id="SSF48498">
    <property type="entry name" value="Tetracyclin repressor-like, C-terminal domain"/>
    <property type="match status" value="1"/>
</dbReference>
<dbReference type="InterPro" id="IPR054126">
    <property type="entry name" value="CprB_TetR_C"/>
</dbReference>
<dbReference type="InterPro" id="IPR047923">
    <property type="entry name" value="ArpA-like"/>
</dbReference>
<dbReference type="NCBIfam" id="NF041196">
    <property type="entry name" value="ScbR_bind_reg"/>
    <property type="match status" value="1"/>
</dbReference>
<reference evidence="6 7" key="1">
    <citation type="submission" date="2018-07" db="EMBL/GenBank/DDBJ databases">
        <title>Genome sequence of Rhodococcus rhodnii ATCC 35071 from Rhodnius prolixus.</title>
        <authorList>
            <person name="Patel V."/>
            <person name="Vogel K.J."/>
        </authorList>
    </citation>
    <scope>NUCLEOTIDE SEQUENCE [LARGE SCALE GENOMIC DNA]</scope>
    <source>
        <strain evidence="6 7">ATCC 35071</strain>
    </source>
</reference>
<dbReference type="Gene3D" id="1.10.357.10">
    <property type="entry name" value="Tetracycline Repressor, domain 2"/>
    <property type="match status" value="1"/>
</dbReference>
<feature type="domain" description="HTH tetR-type" evidence="5">
    <location>
        <begin position="1"/>
        <end position="48"/>
    </location>
</feature>
<protein>
    <submittedName>
        <fullName evidence="6">TetR/AcrR family transcriptional regulator</fullName>
    </submittedName>
</protein>
<dbReference type="AlphaFoldDB" id="A0A6P2CI49"/>
<dbReference type="InterPro" id="IPR009057">
    <property type="entry name" value="Homeodomain-like_sf"/>
</dbReference>
<dbReference type="PROSITE" id="PS01081">
    <property type="entry name" value="HTH_TETR_1"/>
    <property type="match status" value="1"/>
</dbReference>
<evidence type="ECO:0000313" key="6">
    <source>
        <dbReference type="EMBL" id="TXG92454.1"/>
    </source>
</evidence>
<feature type="DNA-binding region" description="H-T-H motif" evidence="4">
    <location>
        <begin position="11"/>
        <end position="30"/>
    </location>
</feature>
<accession>A0A6P2CI49</accession>
<dbReference type="InterPro" id="IPR001647">
    <property type="entry name" value="HTH_TetR"/>
</dbReference>
<evidence type="ECO:0000256" key="2">
    <source>
        <dbReference type="ARBA" id="ARBA00023125"/>
    </source>
</evidence>
<name>A0A6P2CI49_9NOCA</name>
<evidence type="ECO:0000256" key="1">
    <source>
        <dbReference type="ARBA" id="ARBA00023015"/>
    </source>
</evidence>
<sequence length="207" mass="22997">MFDNRGYDGASLSDVVDEAGITKGALYFHFKSKSELASVVIDAQRRISMAALDQIVEEHEISPIGQIVMMSQELGRQIRWEPIVRAGIRLTLELSATSGPQEPYDDWLERCTELLGAAERIGQLVPGIDHARTARFVIGAYTGVQLVSNVYTGRTDLEGRIDDMWAIVLPSFLPEDQHDTIPSLISCRWRPSTGESLLSDDFLDQSS</sequence>
<dbReference type="PROSITE" id="PS50977">
    <property type="entry name" value="HTH_TETR_2"/>
    <property type="match status" value="1"/>
</dbReference>
<dbReference type="PANTHER" id="PTHR47506">
    <property type="entry name" value="TRANSCRIPTIONAL REGULATORY PROTEIN"/>
    <property type="match status" value="1"/>
</dbReference>
<keyword evidence="2 4" id="KW-0238">DNA-binding</keyword>
<organism evidence="6 7">
    <name type="scientific">Rhodococcus rhodnii</name>
    <dbReference type="NCBI Taxonomy" id="38312"/>
    <lineage>
        <taxon>Bacteria</taxon>
        <taxon>Bacillati</taxon>
        <taxon>Actinomycetota</taxon>
        <taxon>Actinomycetes</taxon>
        <taxon>Mycobacteriales</taxon>
        <taxon>Nocardiaceae</taxon>
        <taxon>Rhodococcus</taxon>
    </lineage>
</organism>
<dbReference type="GO" id="GO:0003677">
    <property type="term" value="F:DNA binding"/>
    <property type="evidence" value="ECO:0007669"/>
    <property type="project" value="UniProtKB-UniRule"/>
</dbReference>
<comment type="caution">
    <text evidence="6">The sequence shown here is derived from an EMBL/GenBank/DDBJ whole genome shotgun (WGS) entry which is preliminary data.</text>
</comment>
<dbReference type="EMBL" id="QRCM01000001">
    <property type="protein sequence ID" value="TXG92454.1"/>
    <property type="molecule type" value="Genomic_DNA"/>
</dbReference>
<keyword evidence="3" id="KW-0804">Transcription</keyword>
<evidence type="ECO:0000259" key="5">
    <source>
        <dbReference type="PROSITE" id="PS50977"/>
    </source>
</evidence>
<proteinExistence type="predicted"/>
<dbReference type="Pfam" id="PF21935">
    <property type="entry name" value="TetR_C_45"/>
    <property type="match status" value="1"/>
</dbReference>
<evidence type="ECO:0000256" key="4">
    <source>
        <dbReference type="PROSITE-ProRule" id="PRU00335"/>
    </source>
</evidence>